<accession>A0A166X4K0</accession>
<evidence type="ECO:0000313" key="3">
    <source>
        <dbReference type="Proteomes" id="UP000243498"/>
    </source>
</evidence>
<dbReference type="AlphaFoldDB" id="A0A166X4K0"/>
<dbReference type="Proteomes" id="UP000243498">
    <property type="component" value="Unassembled WGS sequence"/>
</dbReference>
<feature type="compositionally biased region" description="Acidic residues" evidence="1">
    <location>
        <begin position="99"/>
        <end position="108"/>
    </location>
</feature>
<proteinExistence type="predicted"/>
<gene>
    <name evidence="2" type="ORF">NOR_08003</name>
</gene>
<organism evidence="2 3">
    <name type="scientific">Metarhizium rileyi (strain RCEF 4871)</name>
    <name type="common">Nomuraea rileyi</name>
    <dbReference type="NCBI Taxonomy" id="1649241"/>
    <lineage>
        <taxon>Eukaryota</taxon>
        <taxon>Fungi</taxon>
        <taxon>Dikarya</taxon>
        <taxon>Ascomycota</taxon>
        <taxon>Pezizomycotina</taxon>
        <taxon>Sordariomycetes</taxon>
        <taxon>Hypocreomycetidae</taxon>
        <taxon>Hypocreales</taxon>
        <taxon>Clavicipitaceae</taxon>
        <taxon>Metarhizium</taxon>
    </lineage>
</organism>
<reference evidence="2 3" key="1">
    <citation type="journal article" date="2016" name="Genome Biol. Evol.">
        <title>Divergent and convergent evolution of fungal pathogenicity.</title>
        <authorList>
            <person name="Shang Y."/>
            <person name="Xiao G."/>
            <person name="Zheng P."/>
            <person name="Cen K."/>
            <person name="Zhan S."/>
            <person name="Wang C."/>
        </authorList>
    </citation>
    <scope>NUCLEOTIDE SEQUENCE [LARGE SCALE GENOMIC DNA]</scope>
    <source>
        <strain evidence="2 3">RCEF 4871</strain>
    </source>
</reference>
<comment type="caution">
    <text evidence="2">The sequence shown here is derived from an EMBL/GenBank/DDBJ whole genome shotgun (WGS) entry which is preliminary data.</text>
</comment>
<evidence type="ECO:0000256" key="1">
    <source>
        <dbReference type="SAM" id="MobiDB-lite"/>
    </source>
</evidence>
<dbReference type="EMBL" id="AZHC01000042">
    <property type="protein sequence ID" value="OAA35424.1"/>
    <property type="molecule type" value="Genomic_DNA"/>
</dbReference>
<feature type="region of interest" description="Disordered" evidence="1">
    <location>
        <begin position="1"/>
        <end position="117"/>
    </location>
</feature>
<feature type="compositionally biased region" description="Low complexity" evidence="1">
    <location>
        <begin position="23"/>
        <end position="57"/>
    </location>
</feature>
<dbReference type="OrthoDB" id="37659at2759"/>
<name>A0A166X4K0_METRR</name>
<keyword evidence="3" id="KW-1185">Reference proteome</keyword>
<evidence type="ECO:0000313" key="2">
    <source>
        <dbReference type="EMBL" id="OAA35424.1"/>
    </source>
</evidence>
<dbReference type="STRING" id="1081105.A0A166X4K0"/>
<dbReference type="OMA" id="TQTLWLV"/>
<protein>
    <submittedName>
        <fullName evidence="2">Uncharacterized protein</fullName>
    </submittedName>
</protein>
<feature type="compositionally biased region" description="Acidic residues" evidence="1">
    <location>
        <begin position="1"/>
        <end position="11"/>
    </location>
</feature>
<sequence>MAPQREEEDMGVLDQKRHGGGYSSQAQSSSPSTAAPASSPTSTAPALAGPSASSYPAERIPTYQEATATTGGVPTVDSPFNFPTAADVPPSYEAHDVAEAEAETETETETSPGLSIASNAKPMAIPQTAPDQAAPFLSAYPPSLLAYGVTEQTWRSFLDTVSAFLTAKVSDRAIAHAGDMARSLGEPPKDYGKALVSHSKSVGKQIAQDAKRFNVFGVAAGFIEGAISLPIHAAFGAVDTIFRIPGTAMSAISQSPRTPLQRAATYSAVANKDWLHARGLHAVLLDTNQLADMIHIPADNFLEMAALGGKGGTAAATMGALDGHIEKLKMLQDDELVVLSGKSLWLVLVPTVQQDEDAK</sequence>